<proteinExistence type="predicted"/>
<dbReference type="PANTHER" id="PTHR43585">
    <property type="entry name" value="FUMIPYRROLE BIOSYNTHESIS PROTEIN C"/>
    <property type="match status" value="1"/>
</dbReference>
<sequence length="343" mass="38414">VQLVKEMTQQVRIDQVECVWEPGMILAARIREALGLPGMTVEETVPFRDKEDMKRVLDEAGIRTPRHARANSVEEIQKAAEEIGFPLIIKPIAGAGSADTHRVNSKEELEKILPLVSHVPSMSVEEFIDGEEFTYDTICAGGEIVYENVCWYRPRPLTARQVEWISPQTVALRDLGEERLQPGIKMGHDVIKALGYQAGYTHMEWFLTEKGEAVFGEIGARAPGARTVDLMNYVSDADLYTGWAEAVIHGRLTQDTSRKYNAVSIFKRAQGQGHIQSIQGLENLMAAYGPHVMSLNLLPVGAHRRNWKQTLLSDGWVFLRHPDLPFALEMANRFGTDLSMYAG</sequence>
<dbReference type="InterPro" id="IPR003135">
    <property type="entry name" value="ATP-grasp_carboxylate-amine"/>
</dbReference>
<dbReference type="InterPro" id="IPR013815">
    <property type="entry name" value="ATP_grasp_subdomain_1"/>
</dbReference>
<keyword evidence="4 5" id="KW-0067">ATP-binding</keyword>
<dbReference type="PROSITE" id="PS50975">
    <property type="entry name" value="ATP_GRASP"/>
    <property type="match status" value="1"/>
</dbReference>
<dbReference type="Gene3D" id="3.30.470.20">
    <property type="entry name" value="ATP-grasp fold, B domain"/>
    <property type="match status" value="1"/>
</dbReference>
<evidence type="ECO:0000259" key="6">
    <source>
        <dbReference type="PROSITE" id="PS50975"/>
    </source>
</evidence>
<dbReference type="EMBL" id="JABDJR010000328">
    <property type="protein sequence ID" value="NNF06760.1"/>
    <property type="molecule type" value="Genomic_DNA"/>
</dbReference>
<feature type="domain" description="ATP-grasp" evidence="6">
    <location>
        <begin position="54"/>
        <end position="248"/>
    </location>
</feature>
<feature type="non-terminal residue" evidence="7">
    <location>
        <position position="1"/>
    </location>
</feature>
<dbReference type="SUPFAM" id="SSF56059">
    <property type="entry name" value="Glutathione synthetase ATP-binding domain-like"/>
    <property type="match status" value="1"/>
</dbReference>
<evidence type="ECO:0000313" key="8">
    <source>
        <dbReference type="Proteomes" id="UP000547674"/>
    </source>
</evidence>
<name>A0A7Y2E8V3_UNCEI</name>
<dbReference type="GO" id="GO:0006164">
    <property type="term" value="P:purine nucleotide biosynthetic process"/>
    <property type="evidence" value="ECO:0007669"/>
    <property type="project" value="UniProtKB-KW"/>
</dbReference>
<dbReference type="Gene3D" id="3.30.1490.20">
    <property type="entry name" value="ATP-grasp fold, A domain"/>
    <property type="match status" value="1"/>
</dbReference>
<keyword evidence="3" id="KW-0658">Purine biosynthesis</keyword>
<comment type="caution">
    <text evidence="7">The sequence shown here is derived from an EMBL/GenBank/DDBJ whole genome shotgun (WGS) entry which is preliminary data.</text>
</comment>
<evidence type="ECO:0000256" key="5">
    <source>
        <dbReference type="PROSITE-ProRule" id="PRU00409"/>
    </source>
</evidence>
<evidence type="ECO:0000256" key="3">
    <source>
        <dbReference type="ARBA" id="ARBA00022755"/>
    </source>
</evidence>
<dbReference type="GO" id="GO:0005524">
    <property type="term" value="F:ATP binding"/>
    <property type="evidence" value="ECO:0007669"/>
    <property type="project" value="UniProtKB-UniRule"/>
</dbReference>
<dbReference type="GO" id="GO:0046872">
    <property type="term" value="F:metal ion binding"/>
    <property type="evidence" value="ECO:0007669"/>
    <property type="project" value="InterPro"/>
</dbReference>
<protein>
    <submittedName>
        <fullName evidence="7">ATP-grasp domain-containing protein</fullName>
    </submittedName>
</protein>
<evidence type="ECO:0000256" key="2">
    <source>
        <dbReference type="ARBA" id="ARBA00022741"/>
    </source>
</evidence>
<keyword evidence="1" id="KW-0436">Ligase</keyword>
<keyword evidence="2 5" id="KW-0547">Nucleotide-binding</keyword>
<reference evidence="7 8" key="1">
    <citation type="submission" date="2020-03" db="EMBL/GenBank/DDBJ databases">
        <title>Metabolic flexibility allows generalist bacteria to become dominant in a frequently disturbed ecosystem.</title>
        <authorList>
            <person name="Chen Y.-J."/>
            <person name="Leung P.M."/>
            <person name="Bay S.K."/>
            <person name="Hugenholtz P."/>
            <person name="Kessler A.J."/>
            <person name="Shelley G."/>
            <person name="Waite D.W."/>
            <person name="Cook P.L."/>
            <person name="Greening C."/>
        </authorList>
    </citation>
    <scope>NUCLEOTIDE SEQUENCE [LARGE SCALE GENOMIC DNA]</scope>
    <source>
        <strain evidence="7">SS_bin_28</strain>
    </source>
</reference>
<evidence type="ECO:0000256" key="4">
    <source>
        <dbReference type="ARBA" id="ARBA00022840"/>
    </source>
</evidence>
<dbReference type="Gene3D" id="3.40.50.20">
    <property type="match status" value="1"/>
</dbReference>
<evidence type="ECO:0000256" key="1">
    <source>
        <dbReference type="ARBA" id="ARBA00022598"/>
    </source>
</evidence>
<dbReference type="SMART" id="SM01209">
    <property type="entry name" value="GARS_A"/>
    <property type="match status" value="1"/>
</dbReference>
<evidence type="ECO:0000313" key="7">
    <source>
        <dbReference type="EMBL" id="NNF06760.1"/>
    </source>
</evidence>
<dbReference type="Proteomes" id="UP000547674">
    <property type="component" value="Unassembled WGS sequence"/>
</dbReference>
<dbReference type="InterPro" id="IPR052032">
    <property type="entry name" value="ATP-dep_AA_Ligase"/>
</dbReference>
<dbReference type="InterPro" id="IPR011761">
    <property type="entry name" value="ATP-grasp"/>
</dbReference>
<dbReference type="PANTHER" id="PTHR43585:SF2">
    <property type="entry name" value="ATP-GRASP ENZYME FSQD"/>
    <property type="match status" value="1"/>
</dbReference>
<dbReference type="AlphaFoldDB" id="A0A7Y2E8V3"/>
<organism evidence="7 8">
    <name type="scientific">Eiseniibacteriota bacterium</name>
    <dbReference type="NCBI Taxonomy" id="2212470"/>
    <lineage>
        <taxon>Bacteria</taxon>
        <taxon>Candidatus Eiseniibacteriota</taxon>
    </lineage>
</organism>
<dbReference type="Pfam" id="PF02222">
    <property type="entry name" value="ATP-grasp"/>
    <property type="match status" value="1"/>
</dbReference>
<gene>
    <name evidence="7" type="ORF">HKN21_08365</name>
</gene>
<dbReference type="GO" id="GO:0016874">
    <property type="term" value="F:ligase activity"/>
    <property type="evidence" value="ECO:0007669"/>
    <property type="project" value="UniProtKB-KW"/>
</dbReference>
<accession>A0A7Y2E8V3</accession>